<dbReference type="GO" id="GO:0006355">
    <property type="term" value="P:regulation of DNA-templated transcription"/>
    <property type="evidence" value="ECO:0007669"/>
    <property type="project" value="InterPro"/>
</dbReference>
<dbReference type="KEGG" id="hrr:HZS55_06915"/>
<name>A0A7D5P1Y8_9EURY</name>
<dbReference type="EMBL" id="CP058910">
    <property type="protein sequence ID" value="QLH77041.1"/>
    <property type="molecule type" value="Genomic_DNA"/>
</dbReference>
<dbReference type="Proteomes" id="UP000509667">
    <property type="component" value="Chromosome"/>
</dbReference>
<sequence>MSTLNVKVPDEMEDDIEEFLERHPHYLNKSELVRDALRHVIGPDTAANPGQSIDDDPLFSAPAATAEEPISEDEIDEVVYGVSDE</sequence>
<keyword evidence="2" id="KW-1185">Reference proteome</keyword>
<proteinExistence type="predicted"/>
<evidence type="ECO:0000313" key="2">
    <source>
        <dbReference type="Proteomes" id="UP000509667"/>
    </source>
</evidence>
<dbReference type="InterPro" id="IPR010985">
    <property type="entry name" value="Ribbon_hlx_hlx"/>
</dbReference>
<evidence type="ECO:0000313" key="1">
    <source>
        <dbReference type="EMBL" id="QLH77041.1"/>
    </source>
</evidence>
<evidence type="ECO:0008006" key="3">
    <source>
        <dbReference type="Google" id="ProtNLM"/>
    </source>
</evidence>
<dbReference type="CDD" id="cd22231">
    <property type="entry name" value="RHH_NikR_HicB-like"/>
    <property type="match status" value="1"/>
</dbReference>
<reference evidence="1 2" key="1">
    <citation type="submission" date="2020-07" db="EMBL/GenBank/DDBJ databases">
        <title>Halosimplex pelagicum sp. nov. and Halosimplex rubrum sp. nov., isolated from salted brown alga Laminaria, and emended description of the genus Halosimplex.</title>
        <authorList>
            <person name="Cui H."/>
        </authorList>
    </citation>
    <scope>NUCLEOTIDE SEQUENCE [LARGE SCALE GENOMIC DNA]</scope>
    <source>
        <strain evidence="1 2">R27</strain>
    </source>
</reference>
<dbReference type="SUPFAM" id="SSF47598">
    <property type="entry name" value="Ribbon-helix-helix"/>
    <property type="match status" value="1"/>
</dbReference>
<dbReference type="RefSeq" id="WP_179910974.1">
    <property type="nucleotide sequence ID" value="NZ_CP058910.1"/>
</dbReference>
<dbReference type="GeneID" id="56077580"/>
<gene>
    <name evidence="1" type="ORF">HZS55_06915</name>
</gene>
<accession>A0A7D5P1Y8</accession>
<dbReference type="OrthoDB" id="275692at2157"/>
<protein>
    <recommendedName>
        <fullName evidence="3">CopG family transcriptional regulator</fullName>
    </recommendedName>
</protein>
<organism evidence="1 2">
    <name type="scientific">Halosimplex rubrum</name>
    <dbReference type="NCBI Taxonomy" id="869889"/>
    <lineage>
        <taxon>Archaea</taxon>
        <taxon>Methanobacteriati</taxon>
        <taxon>Methanobacteriota</taxon>
        <taxon>Stenosarchaea group</taxon>
        <taxon>Halobacteria</taxon>
        <taxon>Halobacteriales</taxon>
        <taxon>Haloarculaceae</taxon>
        <taxon>Halosimplex</taxon>
    </lineage>
</organism>
<dbReference type="AlphaFoldDB" id="A0A7D5P1Y8"/>